<evidence type="ECO:0000313" key="2">
    <source>
        <dbReference type="EMBL" id="MBR7798749.1"/>
    </source>
</evidence>
<keyword evidence="2" id="KW-0489">Methyltransferase</keyword>
<proteinExistence type="predicted"/>
<name>A0A941E158_9BURK</name>
<dbReference type="CDD" id="cd02440">
    <property type="entry name" value="AdoMet_MTases"/>
    <property type="match status" value="1"/>
</dbReference>
<evidence type="ECO:0000313" key="3">
    <source>
        <dbReference type="Proteomes" id="UP000678545"/>
    </source>
</evidence>
<keyword evidence="2" id="KW-0808">Transferase</keyword>
<dbReference type="SUPFAM" id="SSF53335">
    <property type="entry name" value="S-adenosyl-L-methionine-dependent methyltransferases"/>
    <property type="match status" value="1"/>
</dbReference>
<sequence length="180" mass="20596">MNNAQPSQFVRSYLDEIPKAKGPVLDIACGSGRHTRVLLAAGYEVWAVDRDSDSLAELEQLGAKCFHLDLEREGFKWPFANEQFAGIVVTNYLHRPLMASILQSLADRGVLIYETFAAGNEQYGRPRNPDFLLQENELLQHFVYPAISGWRQQCLVFEHTYVNQITEAVVQRICIRRLRE</sequence>
<evidence type="ECO:0000259" key="1">
    <source>
        <dbReference type="Pfam" id="PF13649"/>
    </source>
</evidence>
<keyword evidence="3" id="KW-1185">Reference proteome</keyword>
<dbReference type="Gene3D" id="3.40.50.150">
    <property type="entry name" value="Vaccinia Virus protein VP39"/>
    <property type="match status" value="1"/>
</dbReference>
<dbReference type="Proteomes" id="UP000678545">
    <property type="component" value="Unassembled WGS sequence"/>
</dbReference>
<reference evidence="2" key="1">
    <citation type="submission" date="2021-04" db="EMBL/GenBank/DDBJ databases">
        <title>novel species isolated from subtropical streams in China.</title>
        <authorList>
            <person name="Lu H."/>
        </authorList>
    </citation>
    <scope>NUCLEOTIDE SEQUENCE</scope>
    <source>
        <strain evidence="2">FT137W</strain>
    </source>
</reference>
<dbReference type="Pfam" id="PF13649">
    <property type="entry name" value="Methyltransf_25"/>
    <property type="match status" value="1"/>
</dbReference>
<accession>A0A941E158</accession>
<feature type="domain" description="Methyltransferase" evidence="1">
    <location>
        <begin position="24"/>
        <end position="104"/>
    </location>
</feature>
<protein>
    <submittedName>
        <fullName evidence="2">Class I SAM-dependent methyltransferase</fullName>
    </submittedName>
</protein>
<dbReference type="InterPro" id="IPR041698">
    <property type="entry name" value="Methyltransf_25"/>
</dbReference>
<organism evidence="2 3">
    <name type="scientific">Undibacterium fentianense</name>
    <dbReference type="NCBI Taxonomy" id="2828728"/>
    <lineage>
        <taxon>Bacteria</taxon>
        <taxon>Pseudomonadati</taxon>
        <taxon>Pseudomonadota</taxon>
        <taxon>Betaproteobacteria</taxon>
        <taxon>Burkholderiales</taxon>
        <taxon>Oxalobacteraceae</taxon>
        <taxon>Undibacterium</taxon>
    </lineage>
</organism>
<gene>
    <name evidence="2" type="ORF">KDM90_01830</name>
</gene>
<dbReference type="InterPro" id="IPR029063">
    <property type="entry name" value="SAM-dependent_MTases_sf"/>
</dbReference>
<dbReference type="RefSeq" id="WP_212673893.1">
    <property type="nucleotide sequence ID" value="NZ_JAGSPJ010000001.1"/>
</dbReference>
<dbReference type="GO" id="GO:0008168">
    <property type="term" value="F:methyltransferase activity"/>
    <property type="evidence" value="ECO:0007669"/>
    <property type="project" value="UniProtKB-KW"/>
</dbReference>
<dbReference type="AlphaFoldDB" id="A0A941E158"/>
<dbReference type="GO" id="GO:0032259">
    <property type="term" value="P:methylation"/>
    <property type="evidence" value="ECO:0007669"/>
    <property type="project" value="UniProtKB-KW"/>
</dbReference>
<dbReference type="EMBL" id="JAGSPJ010000001">
    <property type="protein sequence ID" value="MBR7798749.1"/>
    <property type="molecule type" value="Genomic_DNA"/>
</dbReference>
<comment type="caution">
    <text evidence="2">The sequence shown here is derived from an EMBL/GenBank/DDBJ whole genome shotgun (WGS) entry which is preliminary data.</text>
</comment>